<keyword evidence="4" id="KW-1185">Reference proteome</keyword>
<evidence type="ECO:0000313" key="3">
    <source>
        <dbReference type="EMBL" id="RZS46765.1"/>
    </source>
</evidence>
<organism evidence="3 4">
    <name type="scientific">Sphaerotilus mobilis</name>
    <dbReference type="NCBI Taxonomy" id="47994"/>
    <lineage>
        <taxon>Bacteria</taxon>
        <taxon>Pseudomonadati</taxon>
        <taxon>Pseudomonadota</taxon>
        <taxon>Betaproteobacteria</taxon>
        <taxon>Burkholderiales</taxon>
        <taxon>Sphaerotilaceae</taxon>
        <taxon>Sphaerotilus</taxon>
    </lineage>
</organism>
<keyword evidence="3" id="KW-0413">Isomerase</keyword>
<feature type="signal peptide" evidence="1">
    <location>
        <begin position="1"/>
        <end position="30"/>
    </location>
</feature>
<proteinExistence type="predicted"/>
<dbReference type="Proteomes" id="UP000293433">
    <property type="component" value="Unassembled WGS sequence"/>
</dbReference>
<dbReference type="Gene3D" id="1.10.8.1040">
    <property type="match status" value="1"/>
</dbReference>
<reference evidence="3 4" key="1">
    <citation type="submission" date="2019-02" db="EMBL/GenBank/DDBJ databases">
        <title>Genomic Encyclopedia of Type Strains, Phase IV (KMG-IV): sequencing the most valuable type-strain genomes for metagenomic binning, comparative biology and taxonomic classification.</title>
        <authorList>
            <person name="Goeker M."/>
        </authorList>
    </citation>
    <scope>NUCLEOTIDE SEQUENCE [LARGE SCALE GENOMIC DNA]</scope>
    <source>
        <strain evidence="3 4">DSM 10617</strain>
    </source>
</reference>
<evidence type="ECO:0000256" key="1">
    <source>
        <dbReference type="SAM" id="SignalP"/>
    </source>
</evidence>
<dbReference type="InterPro" id="IPR027304">
    <property type="entry name" value="Trigger_fact/SurA_dom_sf"/>
</dbReference>
<dbReference type="Pfam" id="PF13624">
    <property type="entry name" value="SurA_N_3"/>
    <property type="match status" value="1"/>
</dbReference>
<sequence>MRVRGVRFNMSNRIRLAARGATVVSLIAAAALLAACGGGDKKGATQVAAKVNKEEISVHQINFVLQRQPGLSAEQAQGAGKRVLEGLIDQELAIQEAGEQKLDRDPNVVMAIEAAKREIVARAYADKLAGTVSKPSDEDIGAYYKSKPALFEQRRVYTMQEFSIEAPGDAAKLVEPIAKAARNADELSNQLKAAGIKFAIRSISQPAENLPLNLVDQIGAMSEGQHLTLPSPAGVSVMFLTSAKPQPVSLQQAKPAIEQFLLNERKRKLLTDEMKRLREKSKISYEGQFAAASTPAASAAQ</sequence>
<name>A0A4Q7L9I9_9BURK</name>
<dbReference type="InterPro" id="IPR000297">
    <property type="entry name" value="PPIase_PpiC"/>
</dbReference>
<evidence type="ECO:0000313" key="4">
    <source>
        <dbReference type="Proteomes" id="UP000293433"/>
    </source>
</evidence>
<dbReference type="SUPFAM" id="SSF109998">
    <property type="entry name" value="Triger factor/SurA peptide-binding domain-like"/>
    <property type="match status" value="1"/>
</dbReference>
<comment type="caution">
    <text evidence="3">The sequence shown here is derived from an EMBL/GenBank/DDBJ whole genome shotgun (WGS) entry which is preliminary data.</text>
</comment>
<feature type="domain" description="PpiC" evidence="2">
    <location>
        <begin position="135"/>
        <end position="255"/>
    </location>
</feature>
<dbReference type="Pfam" id="PF13145">
    <property type="entry name" value="Rotamase_2"/>
    <property type="match status" value="1"/>
</dbReference>
<dbReference type="NCBIfam" id="TIGR02925">
    <property type="entry name" value="cis_trans_EpsD"/>
    <property type="match status" value="1"/>
</dbReference>
<evidence type="ECO:0000259" key="2">
    <source>
        <dbReference type="Pfam" id="PF13145"/>
    </source>
</evidence>
<dbReference type="EMBL" id="SGWV01000014">
    <property type="protein sequence ID" value="RZS46765.1"/>
    <property type="molecule type" value="Genomic_DNA"/>
</dbReference>
<feature type="chain" id="PRO_5021004200" evidence="1">
    <location>
        <begin position="31"/>
        <end position="301"/>
    </location>
</feature>
<keyword evidence="1" id="KW-0732">Signal</keyword>
<protein>
    <submittedName>
        <fullName evidence="3">EpsD family peptidyl-prolyl cis-trans isomerase</fullName>
    </submittedName>
</protein>
<dbReference type="AlphaFoldDB" id="A0A4Q7L9I9"/>
<dbReference type="InterPro" id="IPR014274">
    <property type="entry name" value="PPIase_EpsD"/>
</dbReference>
<accession>A0A4Q7L9I9</accession>
<dbReference type="GO" id="GO:0003755">
    <property type="term" value="F:peptidyl-prolyl cis-trans isomerase activity"/>
    <property type="evidence" value="ECO:0007669"/>
    <property type="project" value="InterPro"/>
</dbReference>
<gene>
    <name evidence="3" type="ORF">EV685_4022</name>
</gene>